<keyword evidence="9" id="KW-0547">Nucleotide-binding</keyword>
<evidence type="ECO:0000256" key="6">
    <source>
        <dbReference type="ARBA" id="ARBA00022519"/>
    </source>
</evidence>
<evidence type="ECO:0000256" key="14">
    <source>
        <dbReference type="ARBA" id="ARBA00023137"/>
    </source>
</evidence>
<dbReference type="EC" id="2.7.10.2" evidence="4"/>
<gene>
    <name evidence="19" type="ORF">SAMN05216462_1739</name>
</gene>
<dbReference type="PANTHER" id="PTHR32309">
    <property type="entry name" value="TYROSINE-PROTEIN KINASE"/>
    <property type="match status" value="1"/>
</dbReference>
<evidence type="ECO:0000256" key="8">
    <source>
        <dbReference type="ARBA" id="ARBA00022692"/>
    </source>
</evidence>
<evidence type="ECO:0000256" key="9">
    <source>
        <dbReference type="ARBA" id="ARBA00022741"/>
    </source>
</evidence>
<keyword evidence="6" id="KW-0997">Cell inner membrane</keyword>
<dbReference type="PANTHER" id="PTHR32309:SF13">
    <property type="entry name" value="FERRIC ENTEROBACTIN TRANSPORT PROTEIN FEPE"/>
    <property type="match status" value="1"/>
</dbReference>
<keyword evidence="10" id="KW-0418">Kinase</keyword>
<dbReference type="Gene3D" id="3.40.50.300">
    <property type="entry name" value="P-loop containing nucleotide triphosphate hydrolases"/>
    <property type="match status" value="1"/>
</dbReference>
<dbReference type="AlphaFoldDB" id="A0A1H4C2Q1"/>
<dbReference type="InterPro" id="IPR050445">
    <property type="entry name" value="Bact_polysacc_biosynth/exp"/>
</dbReference>
<keyword evidence="13 16" id="KW-0472">Membrane</keyword>
<proteinExistence type="inferred from homology"/>
<evidence type="ECO:0000313" key="19">
    <source>
        <dbReference type="EMBL" id="SEA54638.1"/>
    </source>
</evidence>
<evidence type="ECO:0000256" key="4">
    <source>
        <dbReference type="ARBA" id="ARBA00011903"/>
    </source>
</evidence>
<evidence type="ECO:0000256" key="7">
    <source>
        <dbReference type="ARBA" id="ARBA00022679"/>
    </source>
</evidence>
<dbReference type="InterPro" id="IPR005702">
    <property type="entry name" value="Wzc-like_C"/>
</dbReference>
<evidence type="ECO:0000256" key="16">
    <source>
        <dbReference type="SAM" id="Phobius"/>
    </source>
</evidence>
<dbReference type="NCBIfam" id="TIGR01007">
    <property type="entry name" value="eps_fam"/>
    <property type="match status" value="1"/>
</dbReference>
<accession>A0A1H4C2Q1</accession>
<feature type="domain" description="AAA" evidence="18">
    <location>
        <begin position="607"/>
        <end position="733"/>
    </location>
</feature>
<comment type="catalytic activity">
    <reaction evidence="15">
        <text>L-tyrosyl-[protein] + ATP = O-phospho-L-tyrosyl-[protein] + ADP + H(+)</text>
        <dbReference type="Rhea" id="RHEA:10596"/>
        <dbReference type="Rhea" id="RHEA-COMP:10136"/>
        <dbReference type="Rhea" id="RHEA-COMP:20101"/>
        <dbReference type="ChEBI" id="CHEBI:15378"/>
        <dbReference type="ChEBI" id="CHEBI:30616"/>
        <dbReference type="ChEBI" id="CHEBI:46858"/>
        <dbReference type="ChEBI" id="CHEBI:61978"/>
        <dbReference type="ChEBI" id="CHEBI:456216"/>
        <dbReference type="EC" id="2.7.10.2"/>
    </reaction>
</comment>
<evidence type="ECO:0000256" key="15">
    <source>
        <dbReference type="ARBA" id="ARBA00051245"/>
    </source>
</evidence>
<organism evidence="19 20">
    <name type="scientific">Xylanibacter ruminicola</name>
    <name type="common">Prevotella ruminicola</name>
    <dbReference type="NCBI Taxonomy" id="839"/>
    <lineage>
        <taxon>Bacteria</taxon>
        <taxon>Pseudomonadati</taxon>
        <taxon>Bacteroidota</taxon>
        <taxon>Bacteroidia</taxon>
        <taxon>Bacteroidales</taxon>
        <taxon>Prevotellaceae</taxon>
        <taxon>Xylanibacter</taxon>
    </lineage>
</organism>
<dbReference type="InterPro" id="IPR025669">
    <property type="entry name" value="AAA_dom"/>
</dbReference>
<keyword evidence="5" id="KW-1003">Cell membrane</keyword>
<keyword evidence="7" id="KW-0808">Transferase</keyword>
<protein>
    <recommendedName>
        <fullName evidence="4">non-specific protein-tyrosine kinase</fullName>
        <ecNumber evidence="4">2.7.10.2</ecNumber>
    </recommendedName>
</protein>
<feature type="transmembrane region" description="Helical" evidence="16">
    <location>
        <begin position="518"/>
        <end position="542"/>
    </location>
</feature>
<dbReference type="GO" id="GO:0004715">
    <property type="term" value="F:non-membrane spanning protein tyrosine kinase activity"/>
    <property type="evidence" value="ECO:0007669"/>
    <property type="project" value="UniProtKB-EC"/>
</dbReference>
<keyword evidence="14" id="KW-0829">Tyrosine-protein kinase</keyword>
<evidence type="ECO:0000256" key="3">
    <source>
        <dbReference type="ARBA" id="ARBA00008883"/>
    </source>
</evidence>
<evidence type="ECO:0000313" key="20">
    <source>
        <dbReference type="Proteomes" id="UP000182257"/>
    </source>
</evidence>
<evidence type="ECO:0000259" key="17">
    <source>
        <dbReference type="Pfam" id="PF02706"/>
    </source>
</evidence>
<keyword evidence="8 16" id="KW-0812">Transmembrane</keyword>
<dbReference type="InterPro" id="IPR003856">
    <property type="entry name" value="LPS_length_determ_N"/>
</dbReference>
<dbReference type="OrthoDB" id="9794577at2"/>
<dbReference type="GO" id="GO:0005524">
    <property type="term" value="F:ATP binding"/>
    <property type="evidence" value="ECO:0007669"/>
    <property type="project" value="UniProtKB-KW"/>
</dbReference>
<dbReference type="GO" id="GO:0042802">
    <property type="term" value="F:identical protein binding"/>
    <property type="evidence" value="ECO:0007669"/>
    <property type="project" value="UniProtKB-ARBA"/>
</dbReference>
<evidence type="ECO:0000256" key="2">
    <source>
        <dbReference type="ARBA" id="ARBA00007316"/>
    </source>
</evidence>
<sequence length="838" mass="93415">MIDESKLNDEGLGSTDLQDEQSMFSFQNLYAMLVLNWQWFLLSLFICVCGALIYLRYATKTYQVSAKMLIKDEQKSRRGSADQMLSNMQDFGFMSNSAGVENEKEILQSRILARDAVIDLKLYTQYVTAGRMAKQPVYNTQPVSVDIDSLSLSQWDKQLLDGMKSIQLTLERNDGQYQVKGETLYNGQSTGSFTQELKKLPATIRTDYGVLAFTQNGAQTMEEGERYHITILPPMVVATGYARSLAVANTSKQTSIVELTLTDLNTRRGLDYLRQLVICYNRQANADKNEIAMKTEEFINVRLQKIDAELGSTESALENYKKRNAVTQLEMDATQSLTQSAQYESQLAEVNTQLHLMDYLREYVDNPANHYKIIPSNVGMEDNASTALIASYNQAVQERNRLLKTVSEQAPQVQTLTATLDDLQPSIRTALLQARRSVDIQRQGLQRQLAKYAGRIGSTPEQERVLTQIGRQQEVKSGLYLLLLQKREENSISLAATADKGKLIDEPLALGQVSPKNAVILLVAVVLGLGIPFGIILLIQLLSYRLEGHTDLQRLTKLPIVADVPVASESVKTAAGIVVKANKNDQIDEIFRSMRTNIQFMMKENDQVILFTSSTSGEGKTFLAANLAVSFALLGKKVVLCGLDIRKPALGRLFGVKDRTLGVSQLLVKDSVTMDDVRNTICPSGVNENLHLLLAGPTPPNPAELLARKNMQQVVELLKQQYDYVIMDTAPVGLVTDTLQIARFSNVNCYVCRADYTPKSNIGIVNTLVAEQKLSNTCIILNGVDMSKKKNGYYYGYGKYGKYGRYGHASYGNYGNYGTYGNYAESHYSNKNDDSIKQ</sequence>
<evidence type="ECO:0000256" key="13">
    <source>
        <dbReference type="ARBA" id="ARBA00023136"/>
    </source>
</evidence>
<evidence type="ECO:0000256" key="1">
    <source>
        <dbReference type="ARBA" id="ARBA00004429"/>
    </source>
</evidence>
<dbReference type="RefSeq" id="WP_074761104.1">
    <property type="nucleotide sequence ID" value="NZ_FNRF01000003.1"/>
</dbReference>
<dbReference type="CDD" id="cd05387">
    <property type="entry name" value="BY-kinase"/>
    <property type="match status" value="1"/>
</dbReference>
<comment type="similarity">
    <text evidence="2">Belongs to the CpsD/CapB family.</text>
</comment>
<keyword evidence="12 16" id="KW-1133">Transmembrane helix</keyword>
<reference evidence="19 20" key="1">
    <citation type="submission" date="2016-10" db="EMBL/GenBank/DDBJ databases">
        <authorList>
            <person name="de Groot N.N."/>
        </authorList>
    </citation>
    <scope>NUCLEOTIDE SEQUENCE [LARGE SCALE GENOMIC DNA]</scope>
    <source>
        <strain evidence="19 20">D31d</strain>
    </source>
</reference>
<comment type="similarity">
    <text evidence="3">Belongs to the etk/wzc family.</text>
</comment>
<evidence type="ECO:0000256" key="10">
    <source>
        <dbReference type="ARBA" id="ARBA00022777"/>
    </source>
</evidence>
<dbReference type="Proteomes" id="UP000182257">
    <property type="component" value="Unassembled WGS sequence"/>
</dbReference>
<dbReference type="EMBL" id="FNRF01000003">
    <property type="protein sequence ID" value="SEA54638.1"/>
    <property type="molecule type" value="Genomic_DNA"/>
</dbReference>
<dbReference type="FunFam" id="3.40.50.300:FF:000527">
    <property type="entry name" value="Tyrosine-protein kinase etk"/>
    <property type="match status" value="1"/>
</dbReference>
<evidence type="ECO:0000256" key="12">
    <source>
        <dbReference type="ARBA" id="ARBA00022989"/>
    </source>
</evidence>
<keyword evidence="11" id="KW-0067">ATP-binding</keyword>
<dbReference type="Pfam" id="PF02706">
    <property type="entry name" value="Wzz"/>
    <property type="match status" value="1"/>
</dbReference>
<evidence type="ECO:0000256" key="11">
    <source>
        <dbReference type="ARBA" id="ARBA00022840"/>
    </source>
</evidence>
<comment type="subcellular location">
    <subcellularLocation>
        <location evidence="1">Cell inner membrane</location>
        <topology evidence="1">Multi-pass membrane protein</topology>
    </subcellularLocation>
</comment>
<dbReference type="InterPro" id="IPR027417">
    <property type="entry name" value="P-loop_NTPase"/>
</dbReference>
<feature type="domain" description="Polysaccharide chain length determinant N-terminal" evidence="17">
    <location>
        <begin position="24"/>
        <end position="118"/>
    </location>
</feature>
<feature type="transmembrane region" description="Helical" evidence="16">
    <location>
        <begin position="37"/>
        <end position="58"/>
    </location>
</feature>
<evidence type="ECO:0000256" key="5">
    <source>
        <dbReference type="ARBA" id="ARBA00022475"/>
    </source>
</evidence>
<dbReference type="GO" id="GO:0005886">
    <property type="term" value="C:plasma membrane"/>
    <property type="evidence" value="ECO:0007669"/>
    <property type="project" value="UniProtKB-SubCell"/>
</dbReference>
<evidence type="ECO:0000259" key="18">
    <source>
        <dbReference type="Pfam" id="PF13614"/>
    </source>
</evidence>
<name>A0A1H4C2Q1_XYLRU</name>
<dbReference type="SUPFAM" id="SSF52540">
    <property type="entry name" value="P-loop containing nucleoside triphosphate hydrolases"/>
    <property type="match status" value="1"/>
</dbReference>
<dbReference type="Pfam" id="PF13614">
    <property type="entry name" value="AAA_31"/>
    <property type="match status" value="1"/>
</dbReference>